<feature type="active site" evidence="5 6">
    <location>
        <position position="174"/>
    </location>
</feature>
<organism evidence="10 11">
    <name type="scientific">Marivibrio halodurans</name>
    <dbReference type="NCBI Taxonomy" id="2039722"/>
    <lineage>
        <taxon>Bacteria</taxon>
        <taxon>Pseudomonadati</taxon>
        <taxon>Pseudomonadota</taxon>
        <taxon>Alphaproteobacteria</taxon>
        <taxon>Rhodospirillales</taxon>
        <taxon>Rhodospirillaceae</taxon>
        <taxon>Marivibrio</taxon>
    </lineage>
</organism>
<comment type="PTM">
    <text evidence="5">Phosphorylated by CheA. Phosphorylation of the N-terminal regulatory domain activates the methylesterase activity.</text>
</comment>
<gene>
    <name evidence="5 10" type="primary">cheB</name>
    <name evidence="10" type="ORF">KAJ83_04140</name>
</gene>
<feature type="active site" evidence="5 6">
    <location>
        <position position="295"/>
    </location>
</feature>
<dbReference type="SUPFAM" id="SSF52172">
    <property type="entry name" value="CheY-like"/>
    <property type="match status" value="1"/>
</dbReference>
<dbReference type="GO" id="GO:0050568">
    <property type="term" value="F:protein-glutamine glutaminase activity"/>
    <property type="evidence" value="ECO:0007669"/>
    <property type="project" value="UniProtKB-UniRule"/>
</dbReference>
<evidence type="ECO:0000313" key="10">
    <source>
        <dbReference type="EMBL" id="MBP5856186.1"/>
    </source>
</evidence>
<reference evidence="10" key="1">
    <citation type="submission" date="2021-04" db="EMBL/GenBank/DDBJ databases">
        <authorList>
            <person name="Zhang D.-C."/>
        </authorList>
    </citation>
    <scope>NUCLEOTIDE SEQUENCE</scope>
    <source>
        <strain evidence="10">CGMCC 1.15697</strain>
    </source>
</reference>
<dbReference type="HAMAP" id="MF_00099">
    <property type="entry name" value="CheB_chemtxs"/>
    <property type="match status" value="1"/>
</dbReference>
<keyword evidence="5 7" id="KW-0597">Phosphoprotein</keyword>
<feature type="active site" evidence="5 6">
    <location>
        <position position="202"/>
    </location>
</feature>
<keyword evidence="1 5" id="KW-0963">Cytoplasm</keyword>
<accession>A0A8J7UZY9</accession>
<evidence type="ECO:0000256" key="2">
    <source>
        <dbReference type="ARBA" id="ARBA00022500"/>
    </source>
</evidence>
<dbReference type="Proteomes" id="UP000672602">
    <property type="component" value="Unassembled WGS sequence"/>
</dbReference>
<evidence type="ECO:0000256" key="1">
    <source>
        <dbReference type="ARBA" id="ARBA00022490"/>
    </source>
</evidence>
<dbReference type="PROSITE" id="PS50110">
    <property type="entry name" value="RESPONSE_REGULATORY"/>
    <property type="match status" value="1"/>
</dbReference>
<keyword evidence="10" id="KW-0489">Methyltransferase</keyword>
<dbReference type="SUPFAM" id="SSF52738">
    <property type="entry name" value="Methylesterase CheB, C-terminal domain"/>
    <property type="match status" value="1"/>
</dbReference>
<dbReference type="GO" id="GO:0005737">
    <property type="term" value="C:cytoplasm"/>
    <property type="evidence" value="ECO:0007669"/>
    <property type="project" value="UniProtKB-SubCell"/>
</dbReference>
<dbReference type="PANTHER" id="PTHR42872:SF6">
    <property type="entry name" value="PROTEIN-GLUTAMATE METHYLESTERASE_PROTEIN-GLUTAMINE GLUTAMINASE"/>
    <property type="match status" value="1"/>
</dbReference>
<dbReference type="InterPro" id="IPR035909">
    <property type="entry name" value="CheB_C"/>
</dbReference>
<proteinExistence type="inferred from homology"/>
<evidence type="ECO:0000259" key="9">
    <source>
        <dbReference type="PROSITE" id="PS50122"/>
    </source>
</evidence>
<dbReference type="EMBL" id="JAGMWN010000001">
    <property type="protein sequence ID" value="MBP5856186.1"/>
    <property type="molecule type" value="Genomic_DNA"/>
</dbReference>
<feature type="domain" description="CheB-type methylesterase" evidence="9">
    <location>
        <begin position="162"/>
        <end position="347"/>
    </location>
</feature>
<evidence type="ECO:0000256" key="5">
    <source>
        <dbReference type="HAMAP-Rule" id="MF_00099"/>
    </source>
</evidence>
<comment type="subcellular location">
    <subcellularLocation>
        <location evidence="5">Cytoplasm</location>
    </subcellularLocation>
</comment>
<dbReference type="AlphaFoldDB" id="A0A8J7UZY9"/>
<keyword evidence="3 5" id="KW-0378">Hydrolase</keyword>
<dbReference type="NCBIfam" id="NF001965">
    <property type="entry name" value="PRK00742.1"/>
    <property type="match status" value="1"/>
</dbReference>
<dbReference type="RefSeq" id="WP_210680725.1">
    <property type="nucleotide sequence ID" value="NZ_JAGMWN010000001.1"/>
</dbReference>
<dbReference type="SMART" id="SM00448">
    <property type="entry name" value="REC"/>
    <property type="match status" value="1"/>
</dbReference>
<comment type="catalytic activity">
    <reaction evidence="5">
        <text>L-glutaminyl-[protein] + H2O = L-glutamyl-[protein] + NH4(+)</text>
        <dbReference type="Rhea" id="RHEA:16441"/>
        <dbReference type="Rhea" id="RHEA-COMP:10207"/>
        <dbReference type="Rhea" id="RHEA-COMP:10208"/>
        <dbReference type="ChEBI" id="CHEBI:15377"/>
        <dbReference type="ChEBI" id="CHEBI:28938"/>
        <dbReference type="ChEBI" id="CHEBI:29973"/>
        <dbReference type="ChEBI" id="CHEBI:30011"/>
        <dbReference type="EC" id="3.5.1.44"/>
    </reaction>
</comment>
<evidence type="ECO:0000256" key="3">
    <source>
        <dbReference type="ARBA" id="ARBA00022801"/>
    </source>
</evidence>
<dbReference type="PIRSF" id="PIRSF000876">
    <property type="entry name" value="RR_chemtxs_CheB"/>
    <property type="match status" value="1"/>
</dbReference>
<dbReference type="InterPro" id="IPR001789">
    <property type="entry name" value="Sig_transdc_resp-reg_receiver"/>
</dbReference>
<comment type="domain">
    <text evidence="5">Contains a C-terminal catalytic domain, and an N-terminal region which modulates catalytic activity.</text>
</comment>
<dbReference type="InterPro" id="IPR008248">
    <property type="entry name" value="CheB-like"/>
</dbReference>
<dbReference type="GO" id="GO:0006935">
    <property type="term" value="P:chemotaxis"/>
    <property type="evidence" value="ECO:0007669"/>
    <property type="project" value="UniProtKB-UniRule"/>
</dbReference>
<dbReference type="InterPro" id="IPR000673">
    <property type="entry name" value="Sig_transdc_resp-reg_Me-estase"/>
</dbReference>
<evidence type="ECO:0000256" key="4">
    <source>
        <dbReference type="ARBA" id="ARBA00048267"/>
    </source>
</evidence>
<evidence type="ECO:0000313" key="11">
    <source>
        <dbReference type="Proteomes" id="UP000672602"/>
    </source>
</evidence>
<keyword evidence="2 5" id="KW-0145">Chemotaxis</keyword>
<dbReference type="CDD" id="cd17541">
    <property type="entry name" value="REC_CheB-like"/>
    <property type="match status" value="1"/>
</dbReference>
<keyword evidence="10" id="KW-0808">Transferase</keyword>
<comment type="caution">
    <text evidence="10">The sequence shown here is derived from an EMBL/GenBank/DDBJ whole genome shotgun (WGS) entry which is preliminary data.</text>
</comment>
<keyword evidence="11" id="KW-1185">Reference proteome</keyword>
<sequence>MTDEQARRISVLIAEDSPTQREVLSYILEASEEFHVVGTAEDGLQVIEKTEQLRPDIVLMDCRMPRMNGFEATRVIMERCPTPIVMVSSVQLDDEANNSFEAVRNGALAFLVKPVDPIGPEGAAARGELLNTLRLMSEVRVVRRRPILADQPVRSEKLARLPQGTIKYIAIGGSTGAPMILAELLKTAAASESLASILIVQHMAEGFVGSFANWLTTATRFPACVAEDGVVPEAGKAYLAPDRQHMGLDTRGRIRLSDDPPEEGFRPSANHLFRSMANGHAGSTLAMVLTGMGRDGAMGLKVLHDAGARTIAQSESTCVVYGMPKEAVAAGAVDLILNPREIAAAIMVAGKGAKRGYRE</sequence>
<dbReference type="EC" id="3.5.1.44" evidence="5"/>
<dbReference type="GO" id="GO:0008984">
    <property type="term" value="F:protein-glutamate methylesterase activity"/>
    <property type="evidence" value="ECO:0007669"/>
    <property type="project" value="UniProtKB-UniRule"/>
</dbReference>
<dbReference type="GO" id="GO:0000156">
    <property type="term" value="F:phosphorelay response regulator activity"/>
    <property type="evidence" value="ECO:0007669"/>
    <property type="project" value="InterPro"/>
</dbReference>
<comment type="catalytic activity">
    <reaction evidence="4 5">
        <text>[protein]-L-glutamate 5-O-methyl ester + H2O = L-glutamyl-[protein] + methanol + H(+)</text>
        <dbReference type="Rhea" id="RHEA:23236"/>
        <dbReference type="Rhea" id="RHEA-COMP:10208"/>
        <dbReference type="Rhea" id="RHEA-COMP:10311"/>
        <dbReference type="ChEBI" id="CHEBI:15377"/>
        <dbReference type="ChEBI" id="CHEBI:15378"/>
        <dbReference type="ChEBI" id="CHEBI:17790"/>
        <dbReference type="ChEBI" id="CHEBI:29973"/>
        <dbReference type="ChEBI" id="CHEBI:82795"/>
        <dbReference type="EC" id="3.1.1.61"/>
    </reaction>
</comment>
<comment type="similarity">
    <text evidence="5">Belongs to the CheB family.</text>
</comment>
<dbReference type="Gene3D" id="3.40.50.2300">
    <property type="match status" value="1"/>
</dbReference>
<feature type="modified residue" description="4-aspartylphosphate" evidence="5 7">
    <location>
        <position position="61"/>
    </location>
</feature>
<evidence type="ECO:0000256" key="6">
    <source>
        <dbReference type="PROSITE-ProRule" id="PRU00050"/>
    </source>
</evidence>
<dbReference type="EC" id="3.1.1.61" evidence="5"/>
<feature type="domain" description="Response regulatory" evidence="8">
    <location>
        <begin position="10"/>
        <end position="128"/>
    </location>
</feature>
<dbReference type="PANTHER" id="PTHR42872">
    <property type="entry name" value="PROTEIN-GLUTAMATE METHYLESTERASE/PROTEIN-GLUTAMINE GLUTAMINASE"/>
    <property type="match status" value="1"/>
</dbReference>
<dbReference type="PROSITE" id="PS50122">
    <property type="entry name" value="CHEB"/>
    <property type="match status" value="1"/>
</dbReference>
<protein>
    <recommendedName>
        <fullName evidence="5">Protein-glutamate methylesterase/protein-glutamine glutaminase</fullName>
        <ecNumber evidence="5">3.1.1.61</ecNumber>
        <ecNumber evidence="5">3.5.1.44</ecNumber>
    </recommendedName>
</protein>
<dbReference type="InterPro" id="IPR011006">
    <property type="entry name" value="CheY-like_superfamily"/>
</dbReference>
<dbReference type="Pfam" id="PF01339">
    <property type="entry name" value="CheB_methylest"/>
    <property type="match status" value="1"/>
</dbReference>
<evidence type="ECO:0000259" key="8">
    <source>
        <dbReference type="PROSITE" id="PS50110"/>
    </source>
</evidence>
<dbReference type="CDD" id="cd16432">
    <property type="entry name" value="CheB_Rec"/>
    <property type="match status" value="1"/>
</dbReference>
<dbReference type="Pfam" id="PF00072">
    <property type="entry name" value="Response_reg"/>
    <property type="match status" value="1"/>
</dbReference>
<dbReference type="Gene3D" id="3.40.50.180">
    <property type="entry name" value="Methylesterase CheB, C-terminal domain"/>
    <property type="match status" value="1"/>
</dbReference>
<dbReference type="GO" id="GO:0008168">
    <property type="term" value="F:methyltransferase activity"/>
    <property type="evidence" value="ECO:0007669"/>
    <property type="project" value="UniProtKB-KW"/>
</dbReference>
<name>A0A8J7UZY9_9PROT</name>
<dbReference type="GO" id="GO:0032259">
    <property type="term" value="P:methylation"/>
    <property type="evidence" value="ECO:0007669"/>
    <property type="project" value="UniProtKB-KW"/>
</dbReference>
<comment type="function">
    <text evidence="5">Involved in chemotaxis. Part of a chemotaxis signal transduction system that modulates chemotaxis in response to various stimuli. Catalyzes the demethylation of specific methylglutamate residues introduced into the chemoreceptors (methyl-accepting chemotaxis proteins or MCP) by CheR. Also mediates the irreversible deamidation of specific glutamine residues to glutamic acid.</text>
</comment>
<evidence type="ECO:0000256" key="7">
    <source>
        <dbReference type="PROSITE-ProRule" id="PRU00169"/>
    </source>
</evidence>